<dbReference type="InterPro" id="IPR012951">
    <property type="entry name" value="BBE"/>
</dbReference>
<accession>B1HNL3</accession>
<protein>
    <submittedName>
        <fullName evidence="7">Probable reticuline oxidase</fullName>
    </submittedName>
</protein>
<evidence type="ECO:0000313" key="7">
    <source>
        <dbReference type="EMBL" id="ACA40523.1"/>
    </source>
</evidence>
<dbReference type="PANTHER" id="PTHR42973">
    <property type="entry name" value="BINDING OXIDOREDUCTASE, PUTATIVE (AFU_ORTHOLOGUE AFUA_1G17690)-RELATED"/>
    <property type="match status" value="1"/>
</dbReference>
<dbReference type="InterPro" id="IPR050416">
    <property type="entry name" value="FAD-linked_Oxidoreductase"/>
</dbReference>
<dbReference type="KEGG" id="lsp:Bsph_2994"/>
<dbReference type="PROSITE" id="PS51387">
    <property type="entry name" value="FAD_PCMH"/>
    <property type="match status" value="1"/>
</dbReference>
<evidence type="ECO:0000256" key="5">
    <source>
        <dbReference type="ARBA" id="ARBA00023002"/>
    </source>
</evidence>
<dbReference type="EnsemblBacteria" id="ACA40523">
    <property type="protein sequence ID" value="ACA40523"/>
    <property type="gene ID" value="Bsph_2994"/>
</dbReference>
<dbReference type="HOGENOM" id="CLU_018354_10_2_9"/>
<dbReference type="PANTHER" id="PTHR42973:SF39">
    <property type="entry name" value="FAD-BINDING PCMH-TYPE DOMAIN-CONTAINING PROTEIN"/>
    <property type="match status" value="1"/>
</dbReference>
<dbReference type="GO" id="GO:0016491">
    <property type="term" value="F:oxidoreductase activity"/>
    <property type="evidence" value="ECO:0007669"/>
    <property type="project" value="UniProtKB-KW"/>
</dbReference>
<dbReference type="Gene3D" id="3.30.465.10">
    <property type="match status" value="1"/>
</dbReference>
<keyword evidence="3" id="KW-0285">Flavoprotein</keyword>
<dbReference type="Proteomes" id="UP000002164">
    <property type="component" value="Chromosome"/>
</dbReference>
<dbReference type="SUPFAM" id="SSF56176">
    <property type="entry name" value="FAD-binding/transporter-associated domain-like"/>
    <property type="match status" value="1"/>
</dbReference>
<keyword evidence="5" id="KW-0560">Oxidoreductase</keyword>
<evidence type="ECO:0000256" key="3">
    <source>
        <dbReference type="ARBA" id="ARBA00022630"/>
    </source>
</evidence>
<feature type="domain" description="FAD-binding PCMH-type" evidence="6">
    <location>
        <begin position="37"/>
        <end position="208"/>
    </location>
</feature>
<dbReference type="AlphaFoldDB" id="B1HNL3"/>
<reference evidence="7 8" key="1">
    <citation type="journal article" date="2008" name="J. Bacteriol.">
        <title>Complete genome sequence of the mosquitocidal bacterium Bacillus sphaericus C3-41 and comparison with those of closely related Bacillus species.</title>
        <authorList>
            <person name="Hu X."/>
            <person name="Fan W."/>
            <person name="Han B."/>
            <person name="Liu H."/>
            <person name="Zheng D."/>
            <person name="Li Q."/>
            <person name="Dong W."/>
            <person name="Yan J."/>
            <person name="Gao M."/>
            <person name="Berry C."/>
            <person name="Yuan Z."/>
        </authorList>
    </citation>
    <scope>NUCLEOTIDE SEQUENCE [LARGE SCALE GENOMIC DNA]</scope>
    <source>
        <strain evidence="7 8">C3-41</strain>
    </source>
</reference>
<proteinExistence type="inferred from homology"/>
<comment type="cofactor">
    <cofactor evidence="1">
        <name>FAD</name>
        <dbReference type="ChEBI" id="CHEBI:57692"/>
    </cofactor>
</comment>
<dbReference type="InterPro" id="IPR016167">
    <property type="entry name" value="FAD-bd_PCMH_sub1"/>
</dbReference>
<dbReference type="GO" id="GO:0071949">
    <property type="term" value="F:FAD binding"/>
    <property type="evidence" value="ECO:0007669"/>
    <property type="project" value="InterPro"/>
</dbReference>
<evidence type="ECO:0000256" key="2">
    <source>
        <dbReference type="ARBA" id="ARBA00005466"/>
    </source>
</evidence>
<name>B1HNL3_LYSSC</name>
<keyword evidence="4" id="KW-0274">FAD</keyword>
<dbReference type="InterPro" id="IPR006093">
    <property type="entry name" value="Oxy_OxRdtase_FAD_BS"/>
</dbReference>
<sequence length="454" mass="51530">MTEMEQDFKLLKGLTGEVITIKNPNYDEARQEWNRANQKFPLVIVYCEIKQDVVNAVLWARRHCIGIRIRSGGHHYEGYSSGDFVLVIDISRLNAMSLEKKEDVLTIEAGAKNSDVYDFIGSNGYVFPGGTCPTVGVSGFTLGGGWGFSSRLYGLGCDSLIELELVDFEGRIIKANKNCNSDLFWACRGAGGGNFGVVVSMTFQLPKPIKGPVTLIRFFYVNTTKAKQLEVMDIWQNWLPELDKRMTLVASFYNTEEEGLGIFATGFFYGSSRLAKKILQPFAKIEGFRMNLEELSFLEAVKRVEATYPPFEKFKSTGRFVQRSYTSDELENIGRLVESPPNGSVYAAISFYALGGAINNIDKNETAFYYRDAKYIMGIQSVWIDDRYAKGNQEWVRERFEIIKKMTKGSYVNFPISHLKNFEKEYFGGNAQRLNRVKSKYDPLNVFRFPQGLK</sequence>
<dbReference type="PROSITE" id="PS00862">
    <property type="entry name" value="OX2_COVAL_FAD"/>
    <property type="match status" value="1"/>
</dbReference>
<dbReference type="InterPro" id="IPR016166">
    <property type="entry name" value="FAD-bd_PCMH"/>
</dbReference>
<dbReference type="InterPro" id="IPR006094">
    <property type="entry name" value="Oxid_FAD_bind_N"/>
</dbReference>
<dbReference type="InterPro" id="IPR036318">
    <property type="entry name" value="FAD-bd_PCMH-like_sf"/>
</dbReference>
<evidence type="ECO:0000259" key="6">
    <source>
        <dbReference type="PROSITE" id="PS51387"/>
    </source>
</evidence>
<dbReference type="InterPro" id="IPR016169">
    <property type="entry name" value="FAD-bd_PCMH_sub2"/>
</dbReference>
<dbReference type="Gene3D" id="3.40.462.20">
    <property type="match status" value="1"/>
</dbReference>
<gene>
    <name evidence="7" type="ordered locus">Bsph_2994</name>
</gene>
<dbReference type="Pfam" id="PF08031">
    <property type="entry name" value="BBE"/>
    <property type="match status" value="1"/>
</dbReference>
<evidence type="ECO:0000313" key="8">
    <source>
        <dbReference type="Proteomes" id="UP000002164"/>
    </source>
</evidence>
<dbReference type="Pfam" id="PF01565">
    <property type="entry name" value="FAD_binding_4"/>
    <property type="match status" value="1"/>
</dbReference>
<comment type="similarity">
    <text evidence="2">Belongs to the oxygen-dependent FAD-linked oxidoreductase family.</text>
</comment>
<dbReference type="Gene3D" id="3.30.43.10">
    <property type="entry name" value="Uridine Diphospho-n-acetylenolpyruvylglucosamine Reductase, domain 2"/>
    <property type="match status" value="1"/>
</dbReference>
<evidence type="ECO:0000256" key="4">
    <source>
        <dbReference type="ARBA" id="ARBA00022827"/>
    </source>
</evidence>
<organism evidence="7 8">
    <name type="scientific">Lysinibacillus sphaericus (strain C3-41)</name>
    <dbReference type="NCBI Taxonomy" id="444177"/>
    <lineage>
        <taxon>Bacteria</taxon>
        <taxon>Bacillati</taxon>
        <taxon>Bacillota</taxon>
        <taxon>Bacilli</taxon>
        <taxon>Bacillales</taxon>
        <taxon>Bacillaceae</taxon>
        <taxon>Lysinibacillus</taxon>
    </lineage>
</organism>
<evidence type="ECO:0000256" key="1">
    <source>
        <dbReference type="ARBA" id="ARBA00001974"/>
    </source>
</evidence>
<dbReference type="EMBL" id="CP000817">
    <property type="protein sequence ID" value="ACA40523.1"/>
    <property type="molecule type" value="Genomic_DNA"/>
</dbReference>